<proteinExistence type="predicted"/>
<dbReference type="Proteomes" id="UP000002489">
    <property type="component" value="Unassembled WGS sequence"/>
</dbReference>
<sequence>MRLQRMSPLCPIERFHDKAGIWRGVVESVEDYSPCMFQSVFVCVRKASISPPMIISKGYFQVRSSKVPWRCPDIGCGLSWLRSDTNEAMIVDEPLFDLLWSSIFFVKVRHNLVIRAVIDKLEIRAVVIQTWLLGGARCRGTWGTSLGS</sequence>
<evidence type="ECO:0000313" key="2">
    <source>
        <dbReference type="Proteomes" id="UP000002489"/>
    </source>
</evidence>
<reference evidence="1" key="2">
    <citation type="submission" date="2025-08" db="UniProtKB">
        <authorList>
            <consortium name="EnsemblFungi"/>
        </authorList>
    </citation>
    <scope>IDENTIFICATION</scope>
    <source>
        <strain evidence="1">4287 / CBS 123668 / FGSC 9935 / NRRL 34936</strain>
    </source>
</reference>
<evidence type="ECO:0000313" key="1">
    <source>
        <dbReference type="EnsemblFungi" id="FOXG_08801P0"/>
    </source>
</evidence>
<accession>A0A0D2XXT2</accession>
<protein>
    <submittedName>
        <fullName evidence="1">Uncharacterized protein</fullName>
    </submittedName>
</protein>
<dbReference type="AlphaFoldDB" id="A0A0D2XXT2"/>
<reference evidence="2" key="1">
    <citation type="journal article" date="2012" name="Mol. Plant Microbe Interact.">
        <title>A highly conserved effector in Fusarium oxysporum is required for full virulence on Arabidopsis.</title>
        <authorList>
            <person name="Thatcher L.F."/>
            <person name="Gardiner D.M."/>
            <person name="Kazan K."/>
            <person name="Manners J."/>
        </authorList>
    </citation>
    <scope>NUCLEOTIDE SEQUENCE [LARGE SCALE GENOMIC DNA]</scope>
    <source>
        <strain evidence="2">Fo5176</strain>
    </source>
</reference>
<organism evidence="1 2">
    <name type="scientific">Fusarium oxysporum (strain Fo5176)</name>
    <name type="common">Fusarium vascular wilt</name>
    <dbReference type="NCBI Taxonomy" id="660025"/>
    <lineage>
        <taxon>Eukaryota</taxon>
        <taxon>Fungi</taxon>
        <taxon>Dikarya</taxon>
        <taxon>Ascomycota</taxon>
        <taxon>Pezizomycotina</taxon>
        <taxon>Sordariomycetes</taxon>
        <taxon>Hypocreomycetidae</taxon>
        <taxon>Hypocreales</taxon>
        <taxon>Nectriaceae</taxon>
        <taxon>Fusarium</taxon>
        <taxon>Fusarium oxysporum species complex</taxon>
    </lineage>
</organism>
<dbReference type="EnsemblFungi" id="FOXG_08801T0">
    <property type="protein sequence ID" value="FOXG_08801P0"/>
    <property type="gene ID" value="FOXG_08801"/>
</dbReference>
<name>A0A0D2XXT2_FUSOF</name>